<feature type="compositionally biased region" description="Acidic residues" evidence="2">
    <location>
        <begin position="589"/>
        <end position="600"/>
    </location>
</feature>
<dbReference type="InterPro" id="IPR000595">
    <property type="entry name" value="cNMP-bd_dom"/>
</dbReference>
<dbReference type="Gene3D" id="1.10.287.70">
    <property type="match status" value="1"/>
</dbReference>
<dbReference type="Proteomes" id="UP000008983">
    <property type="component" value="Unassembled WGS sequence"/>
</dbReference>
<accession>G0QN41</accession>
<dbReference type="InterPro" id="IPR018490">
    <property type="entry name" value="cNMP-bd_dom_sf"/>
</dbReference>
<dbReference type="InterPro" id="IPR001878">
    <property type="entry name" value="Znf_CCHC"/>
</dbReference>
<dbReference type="InterPro" id="IPR050818">
    <property type="entry name" value="KCNH_animal-type"/>
</dbReference>
<dbReference type="PROSITE" id="PS50042">
    <property type="entry name" value="CNMP_BINDING_3"/>
    <property type="match status" value="1"/>
</dbReference>
<feature type="non-terminal residue" evidence="6">
    <location>
        <position position="822"/>
    </location>
</feature>
<dbReference type="eggNOG" id="KOG0498">
    <property type="taxonomic scope" value="Eukaryota"/>
</dbReference>
<proteinExistence type="predicted"/>
<evidence type="ECO:0000259" key="5">
    <source>
        <dbReference type="PROSITE" id="PS50158"/>
    </source>
</evidence>
<dbReference type="AlphaFoldDB" id="G0QN41"/>
<keyword evidence="1" id="KW-0863">Zinc-finger</keyword>
<dbReference type="Gene3D" id="2.60.120.10">
    <property type="entry name" value="Jelly Rolls"/>
    <property type="match status" value="1"/>
</dbReference>
<dbReference type="PANTHER" id="PTHR10217:SF435">
    <property type="entry name" value="POTASSIUM VOLTAGE-GATED CHANNEL PROTEIN EAG"/>
    <property type="match status" value="1"/>
</dbReference>
<keyword evidence="3" id="KW-1133">Transmembrane helix</keyword>
<evidence type="ECO:0000313" key="7">
    <source>
        <dbReference type="Proteomes" id="UP000008983"/>
    </source>
</evidence>
<dbReference type="Gene3D" id="1.10.287.630">
    <property type="entry name" value="Helix hairpin bin"/>
    <property type="match status" value="1"/>
</dbReference>
<dbReference type="SUPFAM" id="SSF51206">
    <property type="entry name" value="cAMP-binding domain-like"/>
    <property type="match status" value="1"/>
</dbReference>
<keyword evidence="7" id="KW-1185">Reference proteome</keyword>
<dbReference type="GO" id="GO:0005886">
    <property type="term" value="C:plasma membrane"/>
    <property type="evidence" value="ECO:0007669"/>
    <property type="project" value="TreeGrafter"/>
</dbReference>
<sequence>MEKNRNNEKRTLVVNHVKIFKEYIKFNFPLNVLTTIIFISNTDHTIVQWVQMIRIFQIPDLIGKIDEHFQLQQRFNTIFELIKLFILVFACAHFVGCGFHFVAVQEIKAGVSETWLHKQNLAQSNDYLLRYLNSIYFGFITMITVGYGDICPVTPLEKSYTIIITVLSCGMFGYSMNTIGAIFQEISKKEAYFKQVKYDMTQYMRSREIPKNLQIKVLKNLEYTNIINGDQVKKGEQIMNCLNSTLRNQIKREFYGRILCNYKIFNLNFSQESRQEICLYMKEIIVQPGEILLEQKQNNNMIYFLYKGEFEIIVQNQNQKTQNYSIIGRAVNGSMLGQFSFFTGFPEQYSVRSSDTSYLLYCDRDSFQQAISKYQHDQQVFCKLKDNLLIYNRHFDTTCFSCNKLGHETHNCQFFYNKHLKYIVIQKSILNIPQIRQLLNARRPQKDYNSLKQREEIMKKARKIRLNYFYEAFEGIPIEVEEEDLDLQQNDMEFVIFVPAVRYENYVLVYSERELSDLSENEYENNQEEYQFFNFKIKSNEKISEVEQQIKRNTLRNRQSIFDKALISKLQQKSMNSYKNFGSITSEIENEDEENEEEENESKKKKNQKKKKKLKKKMRKNKKIIVKKYQTLLIQIWLKIKTKIIHYFKFKQLINNLLFQAIFQILLQMKKIQKIYKRMKFQSQEITKLYACRKLKIKMLCRKIMKYQVKQTMIIQKGFHMIIVKFKIIVKQNSHYKIIKVLKVNKMSNKILKAQLLKLIIQILTNIIINNKIVQLKSRKFKIIIIAVKLKLIQEIFWKNKTLNIVIIVIVQKKIKNKKHNI</sequence>
<dbReference type="EMBL" id="GL983462">
    <property type="protein sequence ID" value="EGR33370.1"/>
    <property type="molecule type" value="Genomic_DNA"/>
</dbReference>
<name>G0QN41_ICHMU</name>
<keyword evidence="3" id="KW-0472">Membrane</keyword>
<feature type="compositionally biased region" description="Basic residues" evidence="2">
    <location>
        <begin position="603"/>
        <end position="616"/>
    </location>
</feature>
<dbReference type="PANTHER" id="PTHR10217">
    <property type="entry name" value="VOLTAGE AND LIGAND GATED POTASSIUM CHANNEL"/>
    <property type="match status" value="1"/>
</dbReference>
<keyword evidence="1" id="KW-0862">Zinc</keyword>
<dbReference type="InterPro" id="IPR013099">
    <property type="entry name" value="K_chnl_dom"/>
</dbReference>
<dbReference type="OrthoDB" id="433309at2759"/>
<protein>
    <recommendedName>
        <fullName evidence="8">Cyclic nucleotide-binding domain-containing protein</fullName>
    </recommendedName>
</protein>
<dbReference type="GO" id="GO:0005249">
    <property type="term" value="F:voltage-gated potassium channel activity"/>
    <property type="evidence" value="ECO:0007669"/>
    <property type="project" value="TreeGrafter"/>
</dbReference>
<evidence type="ECO:0000256" key="2">
    <source>
        <dbReference type="SAM" id="MobiDB-lite"/>
    </source>
</evidence>
<evidence type="ECO:0000259" key="4">
    <source>
        <dbReference type="PROSITE" id="PS50042"/>
    </source>
</evidence>
<dbReference type="Pfam" id="PF00027">
    <property type="entry name" value="cNMP_binding"/>
    <property type="match status" value="1"/>
</dbReference>
<feature type="domain" description="Cyclic nucleotide-binding" evidence="4">
    <location>
        <begin position="265"/>
        <end position="371"/>
    </location>
</feature>
<organism evidence="6 7">
    <name type="scientific">Ichthyophthirius multifiliis</name>
    <name type="common">White spot disease agent</name>
    <name type="synonym">Ich</name>
    <dbReference type="NCBI Taxonomy" id="5932"/>
    <lineage>
        <taxon>Eukaryota</taxon>
        <taxon>Sar</taxon>
        <taxon>Alveolata</taxon>
        <taxon>Ciliophora</taxon>
        <taxon>Intramacronucleata</taxon>
        <taxon>Oligohymenophorea</taxon>
        <taxon>Hymenostomatida</taxon>
        <taxon>Ophryoglenina</taxon>
        <taxon>Ichthyophthirius</taxon>
    </lineage>
</organism>
<dbReference type="SUPFAM" id="SSF81324">
    <property type="entry name" value="Voltage-gated potassium channels"/>
    <property type="match status" value="1"/>
</dbReference>
<dbReference type="GO" id="GO:0042391">
    <property type="term" value="P:regulation of membrane potential"/>
    <property type="evidence" value="ECO:0007669"/>
    <property type="project" value="TreeGrafter"/>
</dbReference>
<dbReference type="RefSeq" id="XP_004037356.1">
    <property type="nucleotide sequence ID" value="XM_004037308.1"/>
</dbReference>
<dbReference type="InParanoid" id="G0QN41"/>
<evidence type="ECO:0008006" key="8">
    <source>
        <dbReference type="Google" id="ProtNLM"/>
    </source>
</evidence>
<feature type="transmembrane region" description="Helical" evidence="3">
    <location>
        <begin position="127"/>
        <end position="148"/>
    </location>
</feature>
<dbReference type="GO" id="GO:0008270">
    <property type="term" value="F:zinc ion binding"/>
    <property type="evidence" value="ECO:0007669"/>
    <property type="project" value="UniProtKB-KW"/>
</dbReference>
<dbReference type="STRING" id="857967.G0QN41"/>
<feature type="domain" description="CCHC-type" evidence="5">
    <location>
        <begin position="399"/>
        <end position="412"/>
    </location>
</feature>
<evidence type="ECO:0000256" key="1">
    <source>
        <dbReference type="PROSITE-ProRule" id="PRU00047"/>
    </source>
</evidence>
<dbReference type="GeneID" id="14909546"/>
<gene>
    <name evidence="6" type="ORF">IMG5_055130</name>
</gene>
<dbReference type="CDD" id="cd00038">
    <property type="entry name" value="CAP_ED"/>
    <property type="match status" value="1"/>
</dbReference>
<reference evidence="6 7" key="1">
    <citation type="submission" date="2011-07" db="EMBL/GenBank/DDBJ databases">
        <authorList>
            <person name="Coyne R."/>
            <person name="Brami D."/>
            <person name="Johnson J."/>
            <person name="Hostetler J."/>
            <person name="Hannick L."/>
            <person name="Clark T."/>
            <person name="Cassidy-Hanley D."/>
            <person name="Inman J."/>
        </authorList>
    </citation>
    <scope>NUCLEOTIDE SEQUENCE [LARGE SCALE GENOMIC DNA]</scope>
    <source>
        <strain evidence="6 7">G5</strain>
    </source>
</reference>
<keyword evidence="1" id="KW-0479">Metal-binding</keyword>
<feature type="transmembrane region" description="Helical" evidence="3">
    <location>
        <begin position="84"/>
        <end position="107"/>
    </location>
</feature>
<feature type="region of interest" description="Disordered" evidence="2">
    <location>
        <begin position="589"/>
        <end position="616"/>
    </location>
</feature>
<dbReference type="Pfam" id="PF07885">
    <property type="entry name" value="Ion_trans_2"/>
    <property type="match status" value="1"/>
</dbReference>
<dbReference type="PROSITE" id="PS50158">
    <property type="entry name" value="ZF_CCHC"/>
    <property type="match status" value="1"/>
</dbReference>
<keyword evidence="3" id="KW-0812">Transmembrane</keyword>
<evidence type="ECO:0000313" key="6">
    <source>
        <dbReference type="EMBL" id="EGR33370.1"/>
    </source>
</evidence>
<dbReference type="OMA" id="VNIRIAF"/>
<dbReference type="InterPro" id="IPR014710">
    <property type="entry name" value="RmlC-like_jellyroll"/>
</dbReference>
<dbReference type="GO" id="GO:0003676">
    <property type="term" value="F:nucleic acid binding"/>
    <property type="evidence" value="ECO:0007669"/>
    <property type="project" value="InterPro"/>
</dbReference>
<feature type="transmembrane region" description="Helical" evidence="3">
    <location>
        <begin position="160"/>
        <end position="183"/>
    </location>
</feature>
<evidence type="ECO:0000256" key="3">
    <source>
        <dbReference type="SAM" id="Phobius"/>
    </source>
</evidence>